<proteinExistence type="predicted"/>
<sequence length="355" mass="41004">MPPLPLITLLHSTSNWHQVSVQQYLKDHHDMSQSTSESKGKGSESTPLCKSGSLSMQEGYGSFESKVKEKDKSISEKPWKQKKVIIFVMDFWTGDHVENTISHALYKGHAVTVYARHAENPSITTFKNEPNDQLITGGYQDEESLRNALTGQDVVISFICPYNWRQRILTDSYLDTPVEARIQAMQREEHVDFYRRLCRAMAKANVSRLYVESHLYLCELTGDNLGWWRGHKRILKLKTWLGALQEIYDVLRNLGTSNSIEWTLCRFAERYYDLPYELNSFQKLLHPDLYSEKVTEKPWSTDDLYVGLVGGSDYRGTILAKQIAGWLIEDLEKGEYSRDDPRSTHPIICRISKEQ</sequence>
<feature type="region of interest" description="Disordered" evidence="1">
    <location>
        <begin position="28"/>
        <end position="54"/>
    </location>
</feature>
<dbReference type="EMBL" id="MU004232">
    <property type="protein sequence ID" value="KAF2672015.1"/>
    <property type="molecule type" value="Genomic_DNA"/>
</dbReference>
<organism evidence="3 4">
    <name type="scientific">Microthyrium microscopicum</name>
    <dbReference type="NCBI Taxonomy" id="703497"/>
    <lineage>
        <taxon>Eukaryota</taxon>
        <taxon>Fungi</taxon>
        <taxon>Dikarya</taxon>
        <taxon>Ascomycota</taxon>
        <taxon>Pezizomycotina</taxon>
        <taxon>Dothideomycetes</taxon>
        <taxon>Dothideomycetes incertae sedis</taxon>
        <taxon>Microthyriales</taxon>
        <taxon>Microthyriaceae</taxon>
        <taxon>Microthyrium</taxon>
    </lineage>
</organism>
<dbReference type="Pfam" id="PF13460">
    <property type="entry name" value="NAD_binding_10"/>
    <property type="match status" value="1"/>
</dbReference>
<feature type="domain" description="NAD(P)-binding" evidence="2">
    <location>
        <begin position="100"/>
        <end position="267"/>
    </location>
</feature>
<dbReference type="InterPro" id="IPR016040">
    <property type="entry name" value="NAD(P)-bd_dom"/>
</dbReference>
<keyword evidence="4" id="KW-1185">Reference proteome</keyword>
<protein>
    <recommendedName>
        <fullName evidence="2">NAD(P)-binding domain-containing protein</fullName>
    </recommendedName>
</protein>
<reference evidence="3" key="1">
    <citation type="journal article" date="2020" name="Stud. Mycol.">
        <title>101 Dothideomycetes genomes: a test case for predicting lifestyles and emergence of pathogens.</title>
        <authorList>
            <person name="Haridas S."/>
            <person name="Albert R."/>
            <person name="Binder M."/>
            <person name="Bloem J."/>
            <person name="Labutti K."/>
            <person name="Salamov A."/>
            <person name="Andreopoulos B."/>
            <person name="Baker S."/>
            <person name="Barry K."/>
            <person name="Bills G."/>
            <person name="Bluhm B."/>
            <person name="Cannon C."/>
            <person name="Castanera R."/>
            <person name="Culley D."/>
            <person name="Daum C."/>
            <person name="Ezra D."/>
            <person name="Gonzalez J."/>
            <person name="Henrissat B."/>
            <person name="Kuo A."/>
            <person name="Liang C."/>
            <person name="Lipzen A."/>
            <person name="Lutzoni F."/>
            <person name="Magnuson J."/>
            <person name="Mondo S."/>
            <person name="Nolan M."/>
            <person name="Ohm R."/>
            <person name="Pangilinan J."/>
            <person name="Park H.-J."/>
            <person name="Ramirez L."/>
            <person name="Alfaro M."/>
            <person name="Sun H."/>
            <person name="Tritt A."/>
            <person name="Yoshinaga Y."/>
            <person name="Zwiers L.-H."/>
            <person name="Turgeon B."/>
            <person name="Goodwin S."/>
            <person name="Spatafora J."/>
            <person name="Crous P."/>
            <person name="Grigoriev I."/>
        </authorList>
    </citation>
    <scope>NUCLEOTIDE SEQUENCE</scope>
    <source>
        <strain evidence="3">CBS 115976</strain>
    </source>
</reference>
<dbReference type="Proteomes" id="UP000799302">
    <property type="component" value="Unassembled WGS sequence"/>
</dbReference>
<dbReference type="SUPFAM" id="SSF51735">
    <property type="entry name" value="NAD(P)-binding Rossmann-fold domains"/>
    <property type="match status" value="1"/>
</dbReference>
<evidence type="ECO:0000313" key="4">
    <source>
        <dbReference type="Proteomes" id="UP000799302"/>
    </source>
</evidence>
<dbReference type="InterPro" id="IPR036291">
    <property type="entry name" value="NAD(P)-bd_dom_sf"/>
</dbReference>
<dbReference type="AlphaFoldDB" id="A0A6A6UIA0"/>
<evidence type="ECO:0000259" key="2">
    <source>
        <dbReference type="Pfam" id="PF13460"/>
    </source>
</evidence>
<accession>A0A6A6UIA0</accession>
<gene>
    <name evidence="3" type="ORF">BT63DRAFT_411333</name>
</gene>
<dbReference type="OrthoDB" id="10254221at2759"/>
<name>A0A6A6UIA0_9PEZI</name>
<evidence type="ECO:0000313" key="3">
    <source>
        <dbReference type="EMBL" id="KAF2672015.1"/>
    </source>
</evidence>
<dbReference type="Gene3D" id="3.40.50.720">
    <property type="entry name" value="NAD(P)-binding Rossmann-like Domain"/>
    <property type="match status" value="1"/>
</dbReference>
<evidence type="ECO:0000256" key="1">
    <source>
        <dbReference type="SAM" id="MobiDB-lite"/>
    </source>
</evidence>